<dbReference type="Gene3D" id="3.80.10.10">
    <property type="entry name" value="Ribonuclease Inhibitor"/>
    <property type="match status" value="1"/>
</dbReference>
<comment type="caution">
    <text evidence="1">The sequence shown here is derived from an EMBL/GenBank/DDBJ whole genome shotgun (WGS) entry which is preliminary data.</text>
</comment>
<evidence type="ECO:0008006" key="3">
    <source>
        <dbReference type="Google" id="ProtNLM"/>
    </source>
</evidence>
<dbReference type="SUPFAM" id="SSF52047">
    <property type="entry name" value="RNI-like"/>
    <property type="match status" value="1"/>
</dbReference>
<gene>
    <name evidence="1" type="ORF">HD556DRAFT_1525215</name>
</gene>
<organism evidence="1 2">
    <name type="scientific">Suillus plorans</name>
    <dbReference type="NCBI Taxonomy" id="116603"/>
    <lineage>
        <taxon>Eukaryota</taxon>
        <taxon>Fungi</taxon>
        <taxon>Dikarya</taxon>
        <taxon>Basidiomycota</taxon>
        <taxon>Agaricomycotina</taxon>
        <taxon>Agaricomycetes</taxon>
        <taxon>Agaricomycetidae</taxon>
        <taxon>Boletales</taxon>
        <taxon>Suillineae</taxon>
        <taxon>Suillaceae</taxon>
        <taxon>Suillus</taxon>
    </lineage>
</organism>
<name>A0A9P7DNJ7_9AGAM</name>
<reference evidence="1" key="1">
    <citation type="journal article" date="2020" name="New Phytol.">
        <title>Comparative genomics reveals dynamic genome evolution in host specialist ectomycorrhizal fungi.</title>
        <authorList>
            <person name="Lofgren L.A."/>
            <person name="Nguyen N.H."/>
            <person name="Vilgalys R."/>
            <person name="Ruytinx J."/>
            <person name="Liao H.L."/>
            <person name="Branco S."/>
            <person name="Kuo A."/>
            <person name="LaButti K."/>
            <person name="Lipzen A."/>
            <person name="Andreopoulos W."/>
            <person name="Pangilinan J."/>
            <person name="Riley R."/>
            <person name="Hundley H."/>
            <person name="Na H."/>
            <person name="Barry K."/>
            <person name="Grigoriev I.V."/>
            <person name="Stajich J.E."/>
            <person name="Kennedy P.G."/>
        </authorList>
    </citation>
    <scope>NUCLEOTIDE SEQUENCE</scope>
    <source>
        <strain evidence="1">S12</strain>
    </source>
</reference>
<evidence type="ECO:0000313" key="2">
    <source>
        <dbReference type="Proteomes" id="UP000719766"/>
    </source>
</evidence>
<sequence length="497" mass="57010">MMHQALLVPEVLLEIFTYVHTRPSTTRKLPQIYAHVNRKPFIQITSTLAALARTCKIFHEPAMDLLWSEIHGLAPLLGCVTRLHPLIYCKGMTWLDELPSWVEGIEPLSAHEARQFLRHSSRIRTLNIQTTHHHFLSVIPAEPCVFPRLRSLSLTTTFLNLFLPQTLHQYHLFSVDEGLQSFVTRCIALEHLDIHTDRQGYHNSASQLSDRIRWCRRLVTLSCPMLDWEALKHLSYLPTLLKLEIFQVYDDPLLSNRDIVTLSFLNVTSLSLSFRPLDMDGVDTITVIQHSQFPSLKEFEFEADYLTFEEAERLFHALSHCQADQTLEKINIYLCDENLREPQDKESLTPIPHFLCFTQLRTLQLIFHDSHISLDNDMILQAMSSWPHIRTLEIRDSGVPSSEVSLRGLFTALGLCPQLHTLQVPINIAIIDIDPDAEPIQHTSLRSLTLQTSAEFEIADAETLALARIISAWLPCVDRVQSMYGILNEVNEHLSNL</sequence>
<evidence type="ECO:0000313" key="1">
    <source>
        <dbReference type="EMBL" id="KAG1799286.1"/>
    </source>
</evidence>
<dbReference type="OrthoDB" id="3543113at2759"/>
<accession>A0A9P7DNJ7</accession>
<proteinExistence type="predicted"/>
<keyword evidence="2" id="KW-1185">Reference proteome</keyword>
<dbReference type="Proteomes" id="UP000719766">
    <property type="component" value="Unassembled WGS sequence"/>
</dbReference>
<dbReference type="AlphaFoldDB" id="A0A9P7DNJ7"/>
<dbReference type="InterPro" id="IPR032675">
    <property type="entry name" value="LRR_dom_sf"/>
</dbReference>
<protein>
    <recommendedName>
        <fullName evidence="3">F-box domain-containing protein</fullName>
    </recommendedName>
</protein>
<dbReference type="EMBL" id="JABBWE010000011">
    <property type="protein sequence ID" value="KAG1799286.1"/>
    <property type="molecule type" value="Genomic_DNA"/>
</dbReference>
<dbReference type="GeneID" id="64603018"/>
<dbReference type="RefSeq" id="XP_041163685.1">
    <property type="nucleotide sequence ID" value="XM_041309254.1"/>
</dbReference>